<dbReference type="Proteomes" id="UP000284333">
    <property type="component" value="Unassembled WGS sequence"/>
</dbReference>
<evidence type="ECO:0000313" key="1">
    <source>
        <dbReference type="EMBL" id="RVW01815.1"/>
    </source>
</evidence>
<evidence type="ECO:0000313" key="2">
    <source>
        <dbReference type="Proteomes" id="UP000284333"/>
    </source>
</evidence>
<comment type="caution">
    <text evidence="1">The sequence shown here is derived from an EMBL/GenBank/DDBJ whole genome shotgun (WGS) entry which is preliminary data.</text>
</comment>
<dbReference type="AlphaFoldDB" id="A0A3S3B2S4"/>
<organism evidence="1 2">
    <name type="scientific">Rhodococcus spongiicola</name>
    <dbReference type="NCBI Taxonomy" id="2487352"/>
    <lineage>
        <taxon>Bacteria</taxon>
        <taxon>Bacillati</taxon>
        <taxon>Actinomycetota</taxon>
        <taxon>Actinomycetes</taxon>
        <taxon>Mycobacteriales</taxon>
        <taxon>Nocardiaceae</taxon>
        <taxon>Rhodococcus</taxon>
    </lineage>
</organism>
<accession>A0A3S3B2S4</accession>
<dbReference type="OrthoDB" id="4376098at2"/>
<protein>
    <submittedName>
        <fullName evidence="1">Uncharacterized protein</fullName>
    </submittedName>
</protein>
<sequence length="215" mass="23097">MISPVAGGLIRTWTSEGSRLWSVEDPDWLSGVLGRGLVGRTPMPNDRFREAVFLNSDDGTLLVQSRYASGAGRSEVEVEVEVNVVQLGEPTRPEANPWYDMDRFLSAVAVSAADRGEYYVAELGGWDAPTEPYCLFAVMDQGDGPMSLLEAAPAPRGTDFWPEVPHEQPGSTVVAPASDKTLSVAGVFVTAAIHTWGVAPWDIALTFGSLKDLTG</sequence>
<keyword evidence="2" id="KW-1185">Reference proteome</keyword>
<reference evidence="1 2" key="1">
    <citation type="submission" date="2018-11" db="EMBL/GenBank/DDBJ databases">
        <title>Rhodococcus spongicola sp. nov. and Rhodococcus xishaensis sp. nov. from marine sponges.</title>
        <authorList>
            <person name="Li L."/>
            <person name="Lin H.W."/>
        </authorList>
    </citation>
    <scope>NUCLEOTIDE SEQUENCE [LARGE SCALE GENOMIC DNA]</scope>
    <source>
        <strain evidence="1 2">LHW50502</strain>
    </source>
</reference>
<proteinExistence type="predicted"/>
<dbReference type="EMBL" id="RKLN01000005">
    <property type="protein sequence ID" value="RVW01815.1"/>
    <property type="molecule type" value="Genomic_DNA"/>
</dbReference>
<name>A0A3S3B2S4_9NOCA</name>
<gene>
    <name evidence="1" type="ORF">EF834_14055</name>
</gene>